<sequence length="368" mass="41230">MAARDDIDFRVFFAMLPDAAAQGAGFGVEFTWDIPLLEGYPYHVLKNISAQPSVTHFRGCDTPDITDELQRHQIDVVVVNGWVVKTCLQTLWACRKLGIPCIVRGEANNLRDRARWKRWLQRQLVRRYDAFLPIGSASRQFYRQHGIAETRLFDSPYCIENERFAKAAATALLRKTAIQQRWGLSEDRLCLLYCGKFETKKHPVELVKAIAAAKQRGANLQLLMVGDGELRRECEDFSKKHDLPIQFTGFLNQSEIVDAYVAADVLALPSDAGETWGLVVNEAMACGLPAIVSNRVGCAEDLIVPDETGWVFPFGDWPELIACMEHASQNVGRVRAMRTACIERIKGFTPQIAADGIVQAVGFATRRC</sequence>
<dbReference type="GO" id="GO:0016757">
    <property type="term" value="F:glycosyltransferase activity"/>
    <property type="evidence" value="ECO:0007669"/>
    <property type="project" value="InterPro"/>
</dbReference>
<organism evidence="2 3">
    <name type="scientific">Aporhodopirellula rubra</name>
    <dbReference type="NCBI Taxonomy" id="980271"/>
    <lineage>
        <taxon>Bacteria</taxon>
        <taxon>Pseudomonadati</taxon>
        <taxon>Planctomycetota</taxon>
        <taxon>Planctomycetia</taxon>
        <taxon>Pirellulales</taxon>
        <taxon>Pirellulaceae</taxon>
        <taxon>Aporhodopirellula</taxon>
    </lineage>
</organism>
<dbReference type="InterPro" id="IPR001296">
    <property type="entry name" value="Glyco_trans_1"/>
</dbReference>
<dbReference type="AlphaFoldDB" id="A0A7W5DXE3"/>
<proteinExistence type="predicted"/>
<dbReference type="PANTHER" id="PTHR45947:SF3">
    <property type="entry name" value="SULFOQUINOVOSYL TRANSFERASE SQD2"/>
    <property type="match status" value="1"/>
</dbReference>
<dbReference type="Proteomes" id="UP000536179">
    <property type="component" value="Unassembled WGS sequence"/>
</dbReference>
<reference evidence="2 3" key="1">
    <citation type="submission" date="2020-08" db="EMBL/GenBank/DDBJ databases">
        <title>Genomic Encyclopedia of Type Strains, Phase III (KMG-III): the genomes of soil and plant-associated and newly described type strains.</title>
        <authorList>
            <person name="Whitman W."/>
        </authorList>
    </citation>
    <scope>NUCLEOTIDE SEQUENCE [LARGE SCALE GENOMIC DNA]</scope>
    <source>
        <strain evidence="2 3">CECT 8075</strain>
    </source>
</reference>
<accession>A0A7W5DXE3</accession>
<dbReference type="InterPro" id="IPR050194">
    <property type="entry name" value="Glycosyltransferase_grp1"/>
</dbReference>
<evidence type="ECO:0000313" key="2">
    <source>
        <dbReference type="EMBL" id="MBB3206296.1"/>
    </source>
</evidence>
<protein>
    <submittedName>
        <fullName evidence="2">Glycosyltransferase involved in cell wall biosynthesis</fullName>
    </submittedName>
</protein>
<dbReference type="EMBL" id="JACHXU010000006">
    <property type="protein sequence ID" value="MBB3206296.1"/>
    <property type="molecule type" value="Genomic_DNA"/>
</dbReference>
<evidence type="ECO:0000259" key="1">
    <source>
        <dbReference type="Pfam" id="PF00534"/>
    </source>
</evidence>
<name>A0A7W5DXE3_9BACT</name>
<evidence type="ECO:0000313" key="3">
    <source>
        <dbReference type="Proteomes" id="UP000536179"/>
    </source>
</evidence>
<dbReference type="SUPFAM" id="SSF53756">
    <property type="entry name" value="UDP-Glycosyltransferase/glycogen phosphorylase"/>
    <property type="match status" value="1"/>
</dbReference>
<keyword evidence="3" id="KW-1185">Reference proteome</keyword>
<gene>
    <name evidence="2" type="ORF">FHS27_002105</name>
</gene>
<comment type="caution">
    <text evidence="2">The sequence shown here is derived from an EMBL/GenBank/DDBJ whole genome shotgun (WGS) entry which is preliminary data.</text>
</comment>
<keyword evidence="2" id="KW-0808">Transferase</keyword>
<feature type="domain" description="Glycosyl transferase family 1" evidence="1">
    <location>
        <begin position="176"/>
        <end position="331"/>
    </location>
</feature>
<dbReference type="Gene3D" id="3.40.50.2000">
    <property type="entry name" value="Glycogen Phosphorylase B"/>
    <property type="match status" value="2"/>
</dbReference>
<dbReference type="CDD" id="cd03801">
    <property type="entry name" value="GT4_PimA-like"/>
    <property type="match status" value="1"/>
</dbReference>
<dbReference type="Pfam" id="PF00534">
    <property type="entry name" value="Glycos_transf_1"/>
    <property type="match status" value="1"/>
</dbReference>
<dbReference type="PANTHER" id="PTHR45947">
    <property type="entry name" value="SULFOQUINOVOSYL TRANSFERASE SQD2"/>
    <property type="match status" value="1"/>
</dbReference>
<dbReference type="RefSeq" id="WP_184304700.1">
    <property type="nucleotide sequence ID" value="NZ_JACHXU010000006.1"/>
</dbReference>